<comment type="similarity">
    <text evidence="2 13 14">Belongs to the HAM1 NTPase family.</text>
</comment>
<feature type="binding site" evidence="13">
    <location>
        <begin position="302"/>
        <end position="305"/>
    </location>
    <ligand>
        <name>ITP</name>
        <dbReference type="ChEBI" id="CHEBI:61402"/>
    </ligand>
</feature>
<dbReference type="InterPro" id="IPR027502">
    <property type="entry name" value="ITPase"/>
</dbReference>
<evidence type="ECO:0000256" key="10">
    <source>
        <dbReference type="ARBA" id="ARBA00093218"/>
    </source>
</evidence>
<dbReference type="NCBIfam" id="TIGR00042">
    <property type="entry name" value="RdgB/HAM1 family non-canonical purine NTP pyrophosphatase"/>
    <property type="match status" value="1"/>
</dbReference>
<feature type="binding site" evidence="13">
    <location>
        <begin position="168"/>
        <end position="173"/>
    </location>
    <ligand>
        <name>ITP</name>
        <dbReference type="ChEBI" id="CHEBI:61402"/>
    </ligand>
</feature>
<keyword evidence="8 13" id="KW-0546">Nucleotide metabolism</keyword>
<dbReference type="GO" id="GO:0009204">
    <property type="term" value="P:deoxyribonucleoside triphosphate catabolic process"/>
    <property type="evidence" value="ECO:0007669"/>
    <property type="project" value="UniProtKB-UniRule"/>
</dbReference>
<keyword evidence="17" id="KW-1185">Reference proteome</keyword>
<dbReference type="GO" id="GO:0036222">
    <property type="term" value="F:XTP diphosphatase activity"/>
    <property type="evidence" value="ECO:0007669"/>
    <property type="project" value="UniProtKB-UniRule"/>
</dbReference>
<feature type="region of interest" description="Disordered" evidence="15">
    <location>
        <begin position="340"/>
        <end position="361"/>
    </location>
</feature>
<keyword evidence="4 13" id="KW-0479">Metal-binding</keyword>
<dbReference type="EC" id="3.6.1.66" evidence="13"/>
<evidence type="ECO:0000256" key="1">
    <source>
        <dbReference type="ARBA" id="ARBA00004496"/>
    </source>
</evidence>
<comment type="function">
    <text evidence="13">Pyrophosphatase that hydrolyzes the non-canonical purine (dITP) as well as 2'-deoxy-N-6-hydroxylaminopurine triphosphate (dHAPTP) and xanthosine 5'-triphosphate (XTP) to their respective monophosphate derivatives. The enzyme does not distinguish between the deoxy- and ribose forms. Probably excludes non-canonical purines from RNA and DNA precursor pools, thus preventing their incorporation into RNA and DNA and avoiding chromosomal lesions.</text>
</comment>
<evidence type="ECO:0000256" key="11">
    <source>
        <dbReference type="ARBA" id="ARBA00093255"/>
    </source>
</evidence>
<reference evidence="16 17" key="1">
    <citation type="submission" date="2021-04" db="EMBL/GenBank/DDBJ databases">
        <authorList>
            <person name="De Guttry C."/>
            <person name="Zahm M."/>
            <person name="Klopp C."/>
            <person name="Cabau C."/>
            <person name="Louis A."/>
            <person name="Berthelot C."/>
            <person name="Parey E."/>
            <person name="Roest Crollius H."/>
            <person name="Montfort J."/>
            <person name="Robinson-Rechavi M."/>
            <person name="Bucao C."/>
            <person name="Bouchez O."/>
            <person name="Gislard M."/>
            <person name="Lluch J."/>
            <person name="Milhes M."/>
            <person name="Lampietro C."/>
            <person name="Lopez Roques C."/>
            <person name="Donnadieu C."/>
            <person name="Braasch I."/>
            <person name="Desvignes T."/>
            <person name="Postlethwait J."/>
            <person name="Bobe J."/>
            <person name="Wedekind C."/>
            <person name="Guiguen Y."/>
        </authorList>
    </citation>
    <scope>NUCLEOTIDE SEQUENCE [LARGE SCALE GENOMIC DNA]</scope>
    <source>
        <strain evidence="16">Cs_M1</strain>
        <tissue evidence="16">Blood</tissue>
    </source>
</reference>
<dbReference type="AlphaFoldDB" id="A0AAN8LBV2"/>
<feature type="binding site" evidence="13">
    <location>
        <position position="325"/>
    </location>
    <ligand>
        <name>ITP</name>
        <dbReference type="ChEBI" id="CHEBI:61402"/>
    </ligand>
</feature>
<comment type="cofactor">
    <cofactor evidence="13">
        <name>Mg(2+)</name>
        <dbReference type="ChEBI" id="CHEBI:18420"/>
    </cofactor>
    <cofactor evidence="13">
        <name>Mn(2+)</name>
        <dbReference type="ChEBI" id="CHEBI:29035"/>
    </cofactor>
    <text evidence="13">Binds 1 divalent metal cation per subunit; can use either Mg(2+) or Mn(2+).</text>
</comment>
<feature type="binding site" evidence="13">
    <location>
        <begin position="226"/>
        <end position="227"/>
    </location>
    <ligand>
        <name>ITP</name>
        <dbReference type="ChEBI" id="CHEBI:61402"/>
    </ligand>
</feature>
<evidence type="ECO:0000256" key="15">
    <source>
        <dbReference type="SAM" id="MobiDB-lite"/>
    </source>
</evidence>
<organism evidence="16 17">
    <name type="scientific">Coregonus suidteri</name>
    <dbReference type="NCBI Taxonomy" id="861788"/>
    <lineage>
        <taxon>Eukaryota</taxon>
        <taxon>Metazoa</taxon>
        <taxon>Chordata</taxon>
        <taxon>Craniata</taxon>
        <taxon>Vertebrata</taxon>
        <taxon>Euteleostomi</taxon>
        <taxon>Actinopterygii</taxon>
        <taxon>Neopterygii</taxon>
        <taxon>Teleostei</taxon>
        <taxon>Protacanthopterygii</taxon>
        <taxon>Salmoniformes</taxon>
        <taxon>Salmonidae</taxon>
        <taxon>Coregoninae</taxon>
        <taxon>Coregonus</taxon>
    </lineage>
</organism>
<comment type="caution">
    <text evidence="16">The sequence shown here is derived from an EMBL/GenBank/DDBJ whole genome shotgun (WGS) entry which is preliminary data.</text>
</comment>
<evidence type="ECO:0000256" key="3">
    <source>
        <dbReference type="ARBA" id="ARBA00022490"/>
    </source>
</evidence>
<dbReference type="EMBL" id="JAGTTL010000018">
    <property type="protein sequence ID" value="KAK6308927.1"/>
    <property type="molecule type" value="Genomic_DNA"/>
</dbReference>
<evidence type="ECO:0000256" key="12">
    <source>
        <dbReference type="ARBA" id="ARBA00093271"/>
    </source>
</evidence>
<feature type="region of interest" description="Disordered" evidence="15">
    <location>
        <begin position="21"/>
        <end position="125"/>
    </location>
</feature>
<protein>
    <recommendedName>
        <fullName evidence="13">Inosine triphosphate pyrophosphatase</fullName>
        <shortName evidence="13">ITPase</shortName>
        <shortName evidence="13">Inosine triphosphatase</shortName>
        <ecNumber evidence="13">3.6.1.66</ecNumber>
    </recommendedName>
    <alternativeName>
        <fullName evidence="13">Non-canonical purine NTP pyrophosphatase</fullName>
    </alternativeName>
    <alternativeName>
        <fullName evidence="13">Non-standard purine NTP pyrophosphatase</fullName>
    </alternativeName>
    <alternativeName>
        <fullName evidence="13">Nucleoside-triphosphate diphosphatase</fullName>
    </alternativeName>
    <alternativeName>
        <fullName evidence="13">Nucleoside-triphosphate pyrophosphatase</fullName>
        <shortName evidence="13">NTPase</shortName>
    </alternativeName>
    <alternativeName>
        <fullName evidence="13">XTP/dITP diphosphatase</fullName>
    </alternativeName>
</protein>
<comment type="subcellular location">
    <subcellularLocation>
        <location evidence="1 13">Cytoplasm</location>
    </subcellularLocation>
</comment>
<dbReference type="GO" id="GO:0046872">
    <property type="term" value="F:metal ion binding"/>
    <property type="evidence" value="ECO:0007669"/>
    <property type="project" value="UniProtKB-KW"/>
</dbReference>
<proteinExistence type="inferred from homology"/>
<keyword evidence="5 13" id="KW-0547">Nucleotide-binding</keyword>
<comment type="catalytic activity">
    <reaction evidence="11">
        <text>dITP + H2O = dIMP + diphosphate + H(+)</text>
        <dbReference type="Rhea" id="RHEA:28342"/>
        <dbReference type="ChEBI" id="CHEBI:15377"/>
        <dbReference type="ChEBI" id="CHEBI:15378"/>
        <dbReference type="ChEBI" id="CHEBI:33019"/>
        <dbReference type="ChEBI" id="CHEBI:61194"/>
        <dbReference type="ChEBI" id="CHEBI:61382"/>
        <dbReference type="EC" id="3.6.1.66"/>
    </reaction>
    <physiologicalReaction direction="left-to-right" evidence="11">
        <dbReference type="Rhea" id="RHEA:28343"/>
    </physiologicalReaction>
</comment>
<feature type="binding site" evidence="13">
    <location>
        <position position="210"/>
    </location>
    <ligand>
        <name>ITP</name>
        <dbReference type="ChEBI" id="CHEBI:61402"/>
    </ligand>
</feature>
<keyword evidence="13" id="KW-0464">Manganese</keyword>
<comment type="catalytic activity">
    <reaction evidence="13">
        <text>XTP + H2O = XMP + diphosphate + H(+)</text>
        <dbReference type="Rhea" id="RHEA:28610"/>
        <dbReference type="ChEBI" id="CHEBI:15377"/>
        <dbReference type="ChEBI" id="CHEBI:15378"/>
        <dbReference type="ChEBI" id="CHEBI:33019"/>
        <dbReference type="ChEBI" id="CHEBI:57464"/>
        <dbReference type="ChEBI" id="CHEBI:61314"/>
        <dbReference type="EC" id="3.6.1.66"/>
    </reaction>
</comment>
<comment type="subunit">
    <text evidence="13">Homodimer.</text>
</comment>
<dbReference type="Proteomes" id="UP001356427">
    <property type="component" value="Unassembled WGS sequence"/>
</dbReference>
<dbReference type="GO" id="GO:0005737">
    <property type="term" value="C:cytoplasm"/>
    <property type="evidence" value="ECO:0007669"/>
    <property type="project" value="UniProtKB-SubCell"/>
</dbReference>
<dbReference type="InterPro" id="IPR029001">
    <property type="entry name" value="ITPase-like_fam"/>
</dbReference>
<evidence type="ECO:0000256" key="5">
    <source>
        <dbReference type="ARBA" id="ARBA00022741"/>
    </source>
</evidence>
<evidence type="ECO:0000256" key="14">
    <source>
        <dbReference type="RuleBase" id="RU003781"/>
    </source>
</evidence>
<keyword evidence="6 13" id="KW-0378">Hydrolase</keyword>
<dbReference type="GO" id="GO:0036220">
    <property type="term" value="F:ITP diphosphatase activity"/>
    <property type="evidence" value="ECO:0007669"/>
    <property type="project" value="UniProtKB-UniRule"/>
</dbReference>
<evidence type="ECO:0000256" key="9">
    <source>
        <dbReference type="ARBA" id="ARBA00054940"/>
    </source>
</evidence>
<evidence type="ECO:0000256" key="8">
    <source>
        <dbReference type="ARBA" id="ARBA00023080"/>
    </source>
</evidence>
<comment type="catalytic activity">
    <reaction evidence="10">
        <text>ITP + H2O = IMP + diphosphate + H(+)</text>
        <dbReference type="Rhea" id="RHEA:29399"/>
        <dbReference type="ChEBI" id="CHEBI:15377"/>
        <dbReference type="ChEBI" id="CHEBI:15378"/>
        <dbReference type="ChEBI" id="CHEBI:33019"/>
        <dbReference type="ChEBI" id="CHEBI:58053"/>
        <dbReference type="ChEBI" id="CHEBI:61402"/>
        <dbReference type="EC" id="3.6.1.66"/>
    </reaction>
    <physiologicalReaction direction="left-to-right" evidence="10">
        <dbReference type="Rhea" id="RHEA:29400"/>
    </physiologicalReaction>
</comment>
<dbReference type="SUPFAM" id="SSF52972">
    <property type="entry name" value="ITPase-like"/>
    <property type="match status" value="1"/>
</dbReference>
<feature type="binding site" evidence="13">
    <location>
        <position position="198"/>
    </location>
    <ligand>
        <name>Mg(2+)</name>
        <dbReference type="ChEBI" id="CHEBI:18420"/>
    </ligand>
</feature>
<evidence type="ECO:0000256" key="2">
    <source>
        <dbReference type="ARBA" id="ARBA00008023"/>
    </source>
</evidence>
<feature type="compositionally biased region" description="Pro residues" evidence="15">
    <location>
        <begin position="93"/>
        <end position="112"/>
    </location>
</feature>
<dbReference type="Pfam" id="PF01725">
    <property type="entry name" value="Ham1p_like"/>
    <property type="match status" value="1"/>
</dbReference>
<sequence>MYSTPRRVFLASTFSPGTQQHLIDLPLDAPGKHTREHTAHTTQHSHDTPEYLEVSAACQLSPGRQEEDRSTPNQGPYCPHDDIILMATWTAPPAIPEPPPAPQGPAPPPPPWLQERSPALLHPAPPGELTLGRLEREGGTDRGGVIIFQTSRGFSMAVPAGRSVVFVTGNAKKLEEVIQILGDKFPYKLVSKKIDLPEYQGEPDEISIQKCKEAAKQVDGPVIVEDTCLCFRALGGLPGPYIKWFLDKLRPEGLYKMLAGFEDKSAWALCTFAFCPGKEEPVQLFRGITEGHIVEPRGPRDFGWDPCFQPDGFDKTYAELPKEVKNTISHRYRALAAMSEHLSSQANDKGTPDAKKKKHND</sequence>
<dbReference type="PANTHER" id="PTHR11067">
    <property type="entry name" value="INOSINE TRIPHOSPHATE PYROPHOSPHATASE/HAM1 PROTEIN"/>
    <property type="match status" value="1"/>
</dbReference>
<dbReference type="HAMAP" id="MF_03148">
    <property type="entry name" value="HAM1_NTPase"/>
    <property type="match status" value="1"/>
</dbReference>
<evidence type="ECO:0000256" key="4">
    <source>
        <dbReference type="ARBA" id="ARBA00022723"/>
    </source>
</evidence>
<evidence type="ECO:0000256" key="7">
    <source>
        <dbReference type="ARBA" id="ARBA00022842"/>
    </source>
</evidence>
<feature type="compositionally biased region" description="Basic and acidic residues" evidence="15">
    <location>
        <begin position="30"/>
        <end position="49"/>
    </location>
</feature>
<accession>A0AAN8LBV2</accession>
<gene>
    <name evidence="13" type="primary">ITPA</name>
    <name evidence="16" type="ORF">J4Q44_G00203900</name>
</gene>
<comment type="function">
    <text evidence="9">Pyrophosphatase that hydrolyzes the non-canonical purine nucleotides inosine triphosphate (ITP), deoxyinosine triphosphate (dITP) as well as 2'-deoxy-N-6-hydroxylaminopurine triphosphate (dHAPTP) and xanthosine 5'-triphosphate (XTP) to their respective monophosphate derivatives. The enzyme does not distinguish between the deoxy- and ribose forms. Probably excludes non-canonical purines from RNA and DNA precursor pools, thus preventing their incorporation into RNA and DNA and avoiding chromosomal lesions.</text>
</comment>
<evidence type="ECO:0000256" key="13">
    <source>
        <dbReference type="HAMAP-Rule" id="MF_03148"/>
    </source>
</evidence>
<evidence type="ECO:0000313" key="16">
    <source>
        <dbReference type="EMBL" id="KAK6308927.1"/>
    </source>
</evidence>
<dbReference type="Gene3D" id="3.90.950.10">
    <property type="match status" value="1"/>
</dbReference>
<name>A0AAN8LBV2_9TELE</name>
<evidence type="ECO:0000256" key="6">
    <source>
        <dbReference type="ARBA" id="ARBA00022801"/>
    </source>
</evidence>
<dbReference type="PANTHER" id="PTHR11067:SF9">
    <property type="entry name" value="INOSINE TRIPHOSPHATE PYROPHOSPHATASE"/>
    <property type="match status" value="1"/>
</dbReference>
<dbReference type="GO" id="GO:0035870">
    <property type="term" value="F:dITP diphosphatase activity"/>
    <property type="evidence" value="ECO:0007669"/>
    <property type="project" value="UniProtKB-UniRule"/>
</dbReference>
<dbReference type="FunFam" id="3.90.950.10:FF:000003">
    <property type="entry name" value="Inosine triphosphate pyrophosphatase"/>
    <property type="match status" value="1"/>
</dbReference>
<feature type="binding site" evidence="13">
    <location>
        <begin position="330"/>
        <end position="331"/>
    </location>
    <ligand>
        <name>ITP</name>
        <dbReference type="ChEBI" id="CHEBI:61402"/>
    </ligand>
</feature>
<dbReference type="GO" id="GO:0000166">
    <property type="term" value="F:nucleotide binding"/>
    <property type="evidence" value="ECO:0007669"/>
    <property type="project" value="UniProtKB-KW"/>
</dbReference>
<dbReference type="CDD" id="cd00515">
    <property type="entry name" value="HAM1"/>
    <property type="match status" value="1"/>
</dbReference>
<dbReference type="GO" id="GO:0009117">
    <property type="term" value="P:nucleotide metabolic process"/>
    <property type="evidence" value="ECO:0007669"/>
    <property type="project" value="UniProtKB-KW"/>
</dbReference>
<comment type="catalytic activity">
    <reaction evidence="12">
        <text>N(6)-hydroxy-dATP + H2O = N(6)-hydroxy-dAMP + diphosphate + H(+)</text>
        <dbReference type="Rhea" id="RHEA:83971"/>
        <dbReference type="ChEBI" id="CHEBI:15377"/>
        <dbReference type="ChEBI" id="CHEBI:15378"/>
        <dbReference type="ChEBI" id="CHEBI:33019"/>
        <dbReference type="ChEBI" id="CHEBI:233529"/>
        <dbReference type="ChEBI" id="CHEBI:233530"/>
    </reaction>
    <physiologicalReaction direction="left-to-right" evidence="12">
        <dbReference type="Rhea" id="RHEA:83972"/>
    </physiologicalReaction>
</comment>
<feature type="binding site" evidence="13">
    <location>
        <position position="226"/>
    </location>
    <ligand>
        <name>Mg(2+)</name>
        <dbReference type="ChEBI" id="CHEBI:18420"/>
    </ligand>
</feature>
<keyword evidence="7 13" id="KW-0460">Magnesium</keyword>
<evidence type="ECO:0000313" key="17">
    <source>
        <dbReference type="Proteomes" id="UP001356427"/>
    </source>
</evidence>
<keyword evidence="3 13" id="KW-0963">Cytoplasm</keyword>
<dbReference type="InterPro" id="IPR002637">
    <property type="entry name" value="RdgB/HAM1"/>
</dbReference>